<gene>
    <name evidence="2" type="ORF">DFQ15_10954</name>
</gene>
<reference evidence="2 3" key="1">
    <citation type="submission" date="2018-06" db="EMBL/GenBank/DDBJ databases">
        <title>Genomic Encyclopedia of Type Strains, Phase III (KMG-III): the genomes of soil and plant-associated and newly described type strains.</title>
        <authorList>
            <person name="Whitman W."/>
        </authorList>
    </citation>
    <scope>NUCLEOTIDE SEQUENCE [LARGE SCALE GENOMIC DNA]</scope>
    <source>
        <strain evidence="2 3">CECT 7646</strain>
    </source>
</reference>
<keyword evidence="1" id="KW-0472">Membrane</keyword>
<keyword evidence="1" id="KW-1133">Transmembrane helix</keyword>
<dbReference type="EMBL" id="QJTC01000009">
    <property type="protein sequence ID" value="PYE78141.1"/>
    <property type="molecule type" value="Genomic_DNA"/>
</dbReference>
<evidence type="ECO:0000313" key="2">
    <source>
        <dbReference type="EMBL" id="PYE78141.1"/>
    </source>
</evidence>
<protein>
    <recommendedName>
        <fullName evidence="4">DUF2905 family protein</fullName>
    </recommendedName>
</protein>
<dbReference type="Pfam" id="PF11146">
    <property type="entry name" value="DUF2905"/>
    <property type="match status" value="1"/>
</dbReference>
<sequence>MIRLYVAVFLVLILLSWAAPWLKRFGLGRLPGDLRFRLFGREWDVPVASTLLIGVIAGGVAKFV</sequence>
<dbReference type="OrthoDB" id="9811610at2"/>
<keyword evidence="3" id="KW-1185">Reference proteome</keyword>
<evidence type="ECO:0000256" key="1">
    <source>
        <dbReference type="SAM" id="Phobius"/>
    </source>
</evidence>
<dbReference type="Proteomes" id="UP000247540">
    <property type="component" value="Unassembled WGS sequence"/>
</dbReference>
<organism evidence="2 3">
    <name type="scientific">Xylophilus ampelinus</name>
    <dbReference type="NCBI Taxonomy" id="54067"/>
    <lineage>
        <taxon>Bacteria</taxon>
        <taxon>Pseudomonadati</taxon>
        <taxon>Pseudomonadota</taxon>
        <taxon>Betaproteobacteria</taxon>
        <taxon>Burkholderiales</taxon>
        <taxon>Xylophilus</taxon>
    </lineage>
</organism>
<dbReference type="AlphaFoldDB" id="A0A318SYM6"/>
<dbReference type="InterPro" id="IPR021320">
    <property type="entry name" value="DUF2905"/>
</dbReference>
<keyword evidence="1" id="KW-0812">Transmembrane</keyword>
<proteinExistence type="predicted"/>
<accession>A0A318SYM6</accession>
<dbReference type="RefSeq" id="WP_110465432.1">
    <property type="nucleotide sequence ID" value="NZ_JAMOFZ010000009.1"/>
</dbReference>
<feature type="transmembrane region" description="Helical" evidence="1">
    <location>
        <begin position="45"/>
        <end position="63"/>
    </location>
</feature>
<name>A0A318SYM6_9BURK</name>
<comment type="caution">
    <text evidence="2">The sequence shown here is derived from an EMBL/GenBank/DDBJ whole genome shotgun (WGS) entry which is preliminary data.</text>
</comment>
<evidence type="ECO:0000313" key="3">
    <source>
        <dbReference type="Proteomes" id="UP000247540"/>
    </source>
</evidence>
<evidence type="ECO:0008006" key="4">
    <source>
        <dbReference type="Google" id="ProtNLM"/>
    </source>
</evidence>